<dbReference type="InterPro" id="IPR006047">
    <property type="entry name" value="GH13_cat_dom"/>
</dbReference>
<dbReference type="STRING" id="1121097.GCA_000428125_02124"/>
<dbReference type="GO" id="GO:0009313">
    <property type="term" value="P:oligosaccharide catabolic process"/>
    <property type="evidence" value="ECO:0007669"/>
    <property type="project" value="TreeGrafter"/>
</dbReference>
<dbReference type="SMART" id="SM00642">
    <property type="entry name" value="Aamy"/>
    <property type="match status" value="1"/>
</dbReference>
<evidence type="ECO:0000313" key="3">
    <source>
        <dbReference type="EMBL" id="GAK36946.1"/>
    </source>
</evidence>
<sequence length="582" mass="66773">MQRLVAFIFHSPNPKTMKKRLSPTILGILLCLFSVHKTNAQDTHFVLPAWIEHASFYQIYPQSFQDSNGDGIGDIQGIINRLDYIRSIGCNTVWLNPCFHSAFMDAGYDVIDFYRVAPRYGTNDDMRTLFKEAHERGMKVVLDLVAGHSSDQSPWFTYSQQKQTNPYSDRYIWTNDSTVRPDRFVSGKFERNGTYRKNYFDCQPAFNYGYGEPNPSHPWEEPVTAPGPTATRQELIHIMDYWMQMGCDGFRVDLAGSLVKNDPHLVGTTYLWHEIRTHFQSLYPEGILLAEWSNPQKAIQVGFMMDFIICFGNTGYSQMMFNEVGTYRRDTCYFDLKGVGNPDPFISYLNDCIRVIGDKGHICIPTSNHDFQRPNSGRRNSMEQLKTTMTFFLTLPGVPLIYYGDEIGMKYIDGLPNKEGSLLSKGNRAGSRTPMQWDASAGAGFSTASPEHFYLPVDSSANRPNVAQQENDPHSLLNYTRRLLKLRKEYPALACRSEIKFWQEGKNNYPLVYERRKGNQRILICINPSGKEIKTVRRYNRSFSKLTPIINENSHQGQIVKLRGKNLHLHVQPLSIGIYKID</sequence>
<dbReference type="PANTHER" id="PTHR10357">
    <property type="entry name" value="ALPHA-AMYLASE FAMILY MEMBER"/>
    <property type="match status" value="1"/>
</dbReference>
<dbReference type="Gene3D" id="2.60.40.1180">
    <property type="entry name" value="Golgi alpha-mannosidase II"/>
    <property type="match status" value="1"/>
</dbReference>
<dbReference type="EMBL" id="BAJS01000011">
    <property type="protein sequence ID" value="GAK36946.1"/>
    <property type="molecule type" value="Genomic_DNA"/>
</dbReference>
<dbReference type="Proteomes" id="UP000027601">
    <property type="component" value="Unassembled WGS sequence"/>
</dbReference>
<comment type="similarity">
    <text evidence="1">Belongs to the glycosyl hydrolase 13 family.</text>
</comment>
<dbReference type="eggNOG" id="COG0366">
    <property type="taxonomic scope" value="Bacteria"/>
</dbReference>
<reference evidence="3 4" key="1">
    <citation type="journal article" date="2015" name="Microbes Environ.">
        <title>Distribution and evolution of nitrogen fixation genes in the phylum bacteroidetes.</title>
        <authorList>
            <person name="Inoue J."/>
            <person name="Oshima K."/>
            <person name="Suda W."/>
            <person name="Sakamoto M."/>
            <person name="Iino T."/>
            <person name="Noda S."/>
            <person name="Hongoh Y."/>
            <person name="Hattori M."/>
            <person name="Ohkuma M."/>
        </authorList>
    </citation>
    <scope>NUCLEOTIDE SEQUENCE [LARGE SCALE GENOMIC DNA]</scope>
    <source>
        <strain evidence="3 4">JCM 15093</strain>
    </source>
</reference>
<keyword evidence="4" id="KW-1185">Reference proteome</keyword>
<dbReference type="AlphaFoldDB" id="A0A069D3T2"/>
<dbReference type="InterPro" id="IPR017853">
    <property type="entry name" value="GH"/>
</dbReference>
<gene>
    <name evidence="3" type="ORF">JCM15093_2153</name>
</gene>
<protein>
    <submittedName>
        <fullName evidence="3">Oligo-1,6-glucosidase</fullName>
    </submittedName>
</protein>
<comment type="caution">
    <text evidence="3">The sequence shown here is derived from an EMBL/GenBank/DDBJ whole genome shotgun (WGS) entry which is preliminary data.</text>
</comment>
<dbReference type="Pfam" id="PF00128">
    <property type="entry name" value="Alpha-amylase"/>
    <property type="match status" value="1"/>
</dbReference>
<dbReference type="InterPro" id="IPR013780">
    <property type="entry name" value="Glyco_hydro_b"/>
</dbReference>
<dbReference type="SUPFAM" id="SSF51445">
    <property type="entry name" value="(Trans)glycosidases"/>
    <property type="match status" value="1"/>
</dbReference>
<name>A0A069D3T2_9BACE</name>
<evidence type="ECO:0000256" key="1">
    <source>
        <dbReference type="ARBA" id="ARBA00008061"/>
    </source>
</evidence>
<evidence type="ECO:0000259" key="2">
    <source>
        <dbReference type="SMART" id="SM00642"/>
    </source>
</evidence>
<proteinExistence type="inferred from homology"/>
<accession>A0A069D3T2</accession>
<dbReference type="GO" id="GO:0004556">
    <property type="term" value="F:alpha-amylase activity"/>
    <property type="evidence" value="ECO:0007669"/>
    <property type="project" value="TreeGrafter"/>
</dbReference>
<feature type="domain" description="Glycosyl hydrolase family 13 catalytic" evidence="2">
    <location>
        <begin position="58"/>
        <end position="432"/>
    </location>
</feature>
<dbReference type="InterPro" id="IPR045857">
    <property type="entry name" value="O16G_dom_2"/>
</dbReference>
<organism evidence="3 4">
    <name type="scientific">Bacteroides graminisolvens DSM 19988 = JCM 15093</name>
    <dbReference type="NCBI Taxonomy" id="1121097"/>
    <lineage>
        <taxon>Bacteria</taxon>
        <taxon>Pseudomonadati</taxon>
        <taxon>Bacteroidota</taxon>
        <taxon>Bacteroidia</taxon>
        <taxon>Bacteroidales</taxon>
        <taxon>Bacteroidaceae</taxon>
        <taxon>Bacteroides</taxon>
    </lineage>
</organism>
<dbReference type="Gene3D" id="3.20.20.80">
    <property type="entry name" value="Glycosidases"/>
    <property type="match status" value="1"/>
</dbReference>
<dbReference type="PANTHER" id="PTHR10357:SF179">
    <property type="entry name" value="NEUTRAL AND BASIC AMINO ACID TRANSPORT PROTEIN RBAT"/>
    <property type="match status" value="1"/>
</dbReference>
<evidence type="ECO:0000313" key="4">
    <source>
        <dbReference type="Proteomes" id="UP000027601"/>
    </source>
</evidence>
<dbReference type="Gene3D" id="3.90.400.10">
    <property type="entry name" value="Oligo-1,6-glucosidase, Domain 2"/>
    <property type="match status" value="1"/>
</dbReference>